<protein>
    <submittedName>
        <fullName evidence="1">Uncharacterized protein</fullName>
    </submittedName>
</protein>
<comment type="caution">
    <text evidence="1">The sequence shown here is derived from an EMBL/GenBank/DDBJ whole genome shotgun (WGS) entry which is preliminary data.</text>
</comment>
<accession>A0A699XCH7</accession>
<sequence>GEGQGIRNSLAAARQRGREAVGVGRAALHLRIVVAGGRGGQREAEAAGAAGEGVARDVGRHEGGEGERIAAVGGRAGQPQRYHCVRRRGVAA</sequence>
<gene>
    <name evidence="1" type="ORF">Tci_928109</name>
</gene>
<reference evidence="1" key="1">
    <citation type="journal article" date="2019" name="Sci. Rep.">
        <title>Draft genome of Tanacetum cinerariifolium, the natural source of mosquito coil.</title>
        <authorList>
            <person name="Yamashiro T."/>
            <person name="Shiraishi A."/>
            <person name="Satake H."/>
            <person name="Nakayama K."/>
        </authorList>
    </citation>
    <scope>NUCLEOTIDE SEQUENCE</scope>
</reference>
<feature type="non-terminal residue" evidence="1">
    <location>
        <position position="1"/>
    </location>
</feature>
<proteinExistence type="predicted"/>
<organism evidence="1">
    <name type="scientific">Tanacetum cinerariifolium</name>
    <name type="common">Dalmatian daisy</name>
    <name type="synonym">Chrysanthemum cinerariifolium</name>
    <dbReference type="NCBI Taxonomy" id="118510"/>
    <lineage>
        <taxon>Eukaryota</taxon>
        <taxon>Viridiplantae</taxon>
        <taxon>Streptophyta</taxon>
        <taxon>Embryophyta</taxon>
        <taxon>Tracheophyta</taxon>
        <taxon>Spermatophyta</taxon>
        <taxon>Magnoliopsida</taxon>
        <taxon>eudicotyledons</taxon>
        <taxon>Gunneridae</taxon>
        <taxon>Pentapetalae</taxon>
        <taxon>asterids</taxon>
        <taxon>campanulids</taxon>
        <taxon>Asterales</taxon>
        <taxon>Asteraceae</taxon>
        <taxon>Asteroideae</taxon>
        <taxon>Anthemideae</taxon>
        <taxon>Anthemidinae</taxon>
        <taxon>Tanacetum</taxon>
    </lineage>
</organism>
<dbReference type="EMBL" id="BKCJ011825865">
    <property type="protein sequence ID" value="GFD56140.1"/>
    <property type="molecule type" value="Genomic_DNA"/>
</dbReference>
<dbReference type="AlphaFoldDB" id="A0A699XCH7"/>
<evidence type="ECO:0000313" key="1">
    <source>
        <dbReference type="EMBL" id="GFD56140.1"/>
    </source>
</evidence>
<name>A0A699XCH7_TANCI</name>
<feature type="non-terminal residue" evidence="1">
    <location>
        <position position="92"/>
    </location>
</feature>